<dbReference type="PANTHER" id="PTHR46383">
    <property type="entry name" value="ASPARTATE AMINOTRANSFERASE"/>
    <property type="match status" value="1"/>
</dbReference>
<dbReference type="InterPro" id="IPR015422">
    <property type="entry name" value="PyrdxlP-dep_Trfase_small"/>
</dbReference>
<evidence type="ECO:0000259" key="7">
    <source>
        <dbReference type="Pfam" id="PF00155"/>
    </source>
</evidence>
<evidence type="ECO:0000256" key="4">
    <source>
        <dbReference type="ARBA" id="ARBA00022679"/>
    </source>
</evidence>
<proteinExistence type="inferred from homology"/>
<evidence type="ECO:0000256" key="2">
    <source>
        <dbReference type="ARBA" id="ARBA00007441"/>
    </source>
</evidence>
<sequence length="365" mass="40413">MDIIPMHLGVAHFKTPQIAIDAMQEALVSQETYYGPNEGIAELRLAVAQRYFEDDGIPVPAEQVLITHGTKHALHLFLQSFLQPGDEVIAPAPFWFAFPEMVSQAGGKLISLPPNPEEDYALPLSAIKEHLSPTTRLLLLTNPGNPTGRAYSLKELEAVAQLMEQHASLHVLSDEIYDGLALHGTIKSFLHFEHLRHRVTVVNGFSKSFAMSGWRIGYIIAPFPVLQKVNELQQKIISGVSPFTQVGAAAALRHRHQIWEGFKNELLQKREKVAAVLQQLPQLSYVLPDAGYYFTIDIKGCLEEHSPASPFKLVEEWAAALKEQVGLEVLPGTAMGMPTAVRMSYALPDYVLASALDRLSAFVKH</sequence>
<reference evidence="9" key="1">
    <citation type="journal article" date="2019" name="Int. J. Syst. Evol. Microbiol.">
        <title>The Global Catalogue of Microorganisms (GCM) 10K type strain sequencing project: providing services to taxonomists for standard genome sequencing and annotation.</title>
        <authorList>
            <consortium name="The Broad Institute Genomics Platform"/>
            <consortium name="The Broad Institute Genome Sequencing Center for Infectious Disease"/>
            <person name="Wu L."/>
            <person name="Ma J."/>
        </authorList>
    </citation>
    <scope>NUCLEOTIDE SEQUENCE [LARGE SCALE GENOMIC DNA]</scope>
    <source>
        <strain evidence="9">CGMCC 4.7393</strain>
    </source>
</reference>
<feature type="domain" description="Aminotransferase class I/classII large" evidence="7">
    <location>
        <begin position="12"/>
        <end position="359"/>
    </location>
</feature>
<dbReference type="EMBL" id="JBHSYQ010000016">
    <property type="protein sequence ID" value="MFC6999787.1"/>
    <property type="molecule type" value="Genomic_DNA"/>
</dbReference>
<dbReference type="Gene3D" id="3.90.1150.10">
    <property type="entry name" value="Aspartate Aminotransferase, domain 1"/>
    <property type="match status" value="1"/>
</dbReference>
<dbReference type="Gene3D" id="3.40.640.10">
    <property type="entry name" value="Type I PLP-dependent aspartate aminotransferase-like (Major domain)"/>
    <property type="match status" value="1"/>
</dbReference>
<organism evidence="8 9">
    <name type="scientific">Rufibacter roseus</name>
    <dbReference type="NCBI Taxonomy" id="1567108"/>
    <lineage>
        <taxon>Bacteria</taxon>
        <taxon>Pseudomonadati</taxon>
        <taxon>Bacteroidota</taxon>
        <taxon>Cytophagia</taxon>
        <taxon>Cytophagales</taxon>
        <taxon>Hymenobacteraceae</taxon>
        <taxon>Rufibacter</taxon>
    </lineage>
</organism>
<keyword evidence="3 6" id="KW-0032">Aminotransferase</keyword>
<comment type="similarity">
    <text evidence="2 6">Belongs to the class-I pyridoxal-phosphate-dependent aminotransferase family.</text>
</comment>
<evidence type="ECO:0000313" key="9">
    <source>
        <dbReference type="Proteomes" id="UP001596405"/>
    </source>
</evidence>
<dbReference type="InterPro" id="IPR015424">
    <property type="entry name" value="PyrdxlP-dep_Trfase"/>
</dbReference>
<evidence type="ECO:0000256" key="5">
    <source>
        <dbReference type="ARBA" id="ARBA00022898"/>
    </source>
</evidence>
<dbReference type="InterPro" id="IPR004839">
    <property type="entry name" value="Aminotransferase_I/II_large"/>
</dbReference>
<keyword evidence="4 6" id="KW-0808">Transferase</keyword>
<dbReference type="Pfam" id="PF00155">
    <property type="entry name" value="Aminotran_1_2"/>
    <property type="match status" value="1"/>
</dbReference>
<dbReference type="PROSITE" id="PS00105">
    <property type="entry name" value="AA_TRANSFER_CLASS_1"/>
    <property type="match status" value="1"/>
</dbReference>
<dbReference type="Proteomes" id="UP001596405">
    <property type="component" value="Unassembled WGS sequence"/>
</dbReference>
<name>A0ABW2DPN5_9BACT</name>
<dbReference type="RefSeq" id="WP_066620644.1">
    <property type="nucleotide sequence ID" value="NZ_JBHSYQ010000016.1"/>
</dbReference>
<keyword evidence="5" id="KW-0663">Pyridoxal phosphate</keyword>
<evidence type="ECO:0000313" key="8">
    <source>
        <dbReference type="EMBL" id="MFC6999787.1"/>
    </source>
</evidence>
<evidence type="ECO:0000256" key="1">
    <source>
        <dbReference type="ARBA" id="ARBA00001933"/>
    </source>
</evidence>
<dbReference type="EC" id="2.6.1.-" evidence="6"/>
<dbReference type="CDD" id="cd00609">
    <property type="entry name" value="AAT_like"/>
    <property type="match status" value="1"/>
</dbReference>
<dbReference type="SUPFAM" id="SSF53383">
    <property type="entry name" value="PLP-dependent transferases"/>
    <property type="match status" value="1"/>
</dbReference>
<dbReference type="InterPro" id="IPR015421">
    <property type="entry name" value="PyrdxlP-dep_Trfase_major"/>
</dbReference>
<evidence type="ECO:0000256" key="3">
    <source>
        <dbReference type="ARBA" id="ARBA00022576"/>
    </source>
</evidence>
<dbReference type="InterPro" id="IPR004838">
    <property type="entry name" value="NHTrfase_class1_PyrdxlP-BS"/>
</dbReference>
<evidence type="ECO:0000256" key="6">
    <source>
        <dbReference type="RuleBase" id="RU000481"/>
    </source>
</evidence>
<dbReference type="InterPro" id="IPR050596">
    <property type="entry name" value="AspAT/PAT-like"/>
</dbReference>
<dbReference type="GO" id="GO:0008483">
    <property type="term" value="F:transaminase activity"/>
    <property type="evidence" value="ECO:0007669"/>
    <property type="project" value="UniProtKB-KW"/>
</dbReference>
<accession>A0ABW2DPN5</accession>
<protein>
    <recommendedName>
        <fullName evidence="6">Aminotransferase</fullName>
        <ecNumber evidence="6">2.6.1.-</ecNumber>
    </recommendedName>
</protein>
<keyword evidence="9" id="KW-1185">Reference proteome</keyword>
<gene>
    <name evidence="8" type="ORF">ACFQHR_19280</name>
</gene>
<comment type="caution">
    <text evidence="8">The sequence shown here is derived from an EMBL/GenBank/DDBJ whole genome shotgun (WGS) entry which is preliminary data.</text>
</comment>
<comment type="cofactor">
    <cofactor evidence="1 6">
        <name>pyridoxal 5'-phosphate</name>
        <dbReference type="ChEBI" id="CHEBI:597326"/>
    </cofactor>
</comment>